<comment type="catalytic activity">
    <reaction evidence="1">
        <text>ATP + protein L-histidine = ADP + protein N-phospho-L-histidine.</text>
        <dbReference type="EC" id="2.7.13.3"/>
    </reaction>
</comment>
<evidence type="ECO:0000256" key="3">
    <source>
        <dbReference type="ARBA" id="ARBA00012438"/>
    </source>
</evidence>
<dbReference type="GO" id="GO:0005524">
    <property type="term" value="F:ATP binding"/>
    <property type="evidence" value="ECO:0007669"/>
    <property type="project" value="UniProtKB-KW"/>
</dbReference>
<dbReference type="InterPro" id="IPR029151">
    <property type="entry name" value="Sensor-like_sf"/>
</dbReference>
<dbReference type="InterPro" id="IPR033479">
    <property type="entry name" value="dCache_1"/>
</dbReference>
<dbReference type="Gene3D" id="3.30.450.20">
    <property type="entry name" value="PAS domain"/>
    <property type="match status" value="2"/>
</dbReference>
<evidence type="ECO:0000256" key="2">
    <source>
        <dbReference type="ARBA" id="ARBA00004651"/>
    </source>
</evidence>
<keyword evidence="14" id="KW-0175">Coiled coil</keyword>
<dbReference type="GO" id="GO:0005886">
    <property type="term" value="C:plasma membrane"/>
    <property type="evidence" value="ECO:0007669"/>
    <property type="project" value="UniProtKB-SubCell"/>
</dbReference>
<keyword evidence="11 15" id="KW-1133">Transmembrane helix</keyword>
<dbReference type="Pfam" id="PF02518">
    <property type="entry name" value="HATPase_c"/>
    <property type="match status" value="1"/>
</dbReference>
<dbReference type="Pfam" id="PF02743">
    <property type="entry name" value="dCache_1"/>
    <property type="match status" value="1"/>
</dbReference>
<evidence type="ECO:0000256" key="8">
    <source>
        <dbReference type="ARBA" id="ARBA00022741"/>
    </source>
</evidence>
<dbReference type="InterPro" id="IPR004358">
    <property type="entry name" value="Sig_transdc_His_kin-like_C"/>
</dbReference>
<dbReference type="SUPFAM" id="SSF47384">
    <property type="entry name" value="Homodimeric domain of signal transducing histidine kinase"/>
    <property type="match status" value="1"/>
</dbReference>
<dbReference type="InterPro" id="IPR036890">
    <property type="entry name" value="HATPase_C_sf"/>
</dbReference>
<dbReference type="PROSITE" id="PS50109">
    <property type="entry name" value="HIS_KIN"/>
    <property type="match status" value="1"/>
</dbReference>
<evidence type="ECO:0000256" key="11">
    <source>
        <dbReference type="ARBA" id="ARBA00022989"/>
    </source>
</evidence>
<dbReference type="PRINTS" id="PR00344">
    <property type="entry name" value="BCTRLSENSOR"/>
</dbReference>
<reference evidence="17 18" key="1">
    <citation type="submission" date="2018-03" db="EMBL/GenBank/DDBJ databases">
        <authorList>
            <person name="Keele B.F."/>
        </authorList>
    </citation>
    <scope>NUCLEOTIDE SEQUENCE [LARGE SCALE GENOMIC DNA]</scope>
    <source>
        <strain evidence="17 18">CECT 8599</strain>
    </source>
</reference>
<dbReference type="PANTHER" id="PTHR43065:SF46">
    <property type="entry name" value="C4-DICARBOXYLATE TRANSPORT SENSOR PROTEIN DCTB"/>
    <property type="match status" value="1"/>
</dbReference>
<dbReference type="SMART" id="SM00388">
    <property type="entry name" value="HisKA"/>
    <property type="match status" value="1"/>
</dbReference>
<dbReference type="InterPro" id="IPR003661">
    <property type="entry name" value="HisK_dim/P_dom"/>
</dbReference>
<organism evidence="17 18">
    <name type="scientific">Ascidiaceihabitans donghaensis</name>
    <dbReference type="NCBI Taxonomy" id="1510460"/>
    <lineage>
        <taxon>Bacteria</taxon>
        <taxon>Pseudomonadati</taxon>
        <taxon>Pseudomonadota</taxon>
        <taxon>Alphaproteobacteria</taxon>
        <taxon>Rhodobacterales</taxon>
        <taxon>Paracoccaceae</taxon>
        <taxon>Ascidiaceihabitans</taxon>
    </lineage>
</organism>
<evidence type="ECO:0000256" key="9">
    <source>
        <dbReference type="ARBA" id="ARBA00022777"/>
    </source>
</evidence>
<keyword evidence="18" id="KW-1185">Reference proteome</keyword>
<dbReference type="InterPro" id="IPR005467">
    <property type="entry name" value="His_kinase_dom"/>
</dbReference>
<name>A0A2R8BEB1_9RHOB</name>
<dbReference type="Proteomes" id="UP000244880">
    <property type="component" value="Unassembled WGS sequence"/>
</dbReference>
<evidence type="ECO:0000256" key="1">
    <source>
        <dbReference type="ARBA" id="ARBA00000085"/>
    </source>
</evidence>
<keyword evidence="7 15" id="KW-0812">Transmembrane</keyword>
<evidence type="ECO:0000256" key="10">
    <source>
        <dbReference type="ARBA" id="ARBA00022840"/>
    </source>
</evidence>
<dbReference type="CDD" id="cd00082">
    <property type="entry name" value="HisKA"/>
    <property type="match status" value="1"/>
</dbReference>
<dbReference type="PIRSF" id="PIRSF036431">
    <property type="entry name" value="STHK_DctB"/>
    <property type="match status" value="1"/>
</dbReference>
<dbReference type="InterPro" id="IPR036097">
    <property type="entry name" value="HisK_dim/P_sf"/>
</dbReference>
<proteinExistence type="predicted"/>
<evidence type="ECO:0000313" key="18">
    <source>
        <dbReference type="Proteomes" id="UP000244880"/>
    </source>
</evidence>
<dbReference type="OrthoDB" id="7568856at2"/>
<dbReference type="GO" id="GO:0000155">
    <property type="term" value="F:phosphorelay sensor kinase activity"/>
    <property type="evidence" value="ECO:0007669"/>
    <property type="project" value="InterPro"/>
</dbReference>
<keyword evidence="12" id="KW-0902">Two-component regulatory system</keyword>
<gene>
    <name evidence="17" type="primary">dctB_3</name>
    <name evidence="17" type="ORF">ASD8599_02152</name>
</gene>
<dbReference type="CDD" id="cd12914">
    <property type="entry name" value="PDC1_DGC_like"/>
    <property type="match status" value="1"/>
</dbReference>
<comment type="subcellular location">
    <subcellularLocation>
        <location evidence="2">Cell membrane</location>
        <topology evidence="2">Multi-pass membrane protein</topology>
    </subcellularLocation>
</comment>
<evidence type="ECO:0000256" key="6">
    <source>
        <dbReference type="ARBA" id="ARBA00022679"/>
    </source>
</evidence>
<keyword evidence="4" id="KW-1003">Cell membrane</keyword>
<dbReference type="RefSeq" id="WP_108828473.1">
    <property type="nucleotide sequence ID" value="NZ_OMOR01000001.1"/>
</dbReference>
<evidence type="ECO:0000313" key="17">
    <source>
        <dbReference type="EMBL" id="SPH21399.1"/>
    </source>
</evidence>
<evidence type="ECO:0000256" key="7">
    <source>
        <dbReference type="ARBA" id="ARBA00022692"/>
    </source>
</evidence>
<sequence>MRFTKLLSTFLVFLLAAGLYWASFSLFKSQEIEKAQARLTLYRSTLETELRHFAHLPFLLSLDPVVTRTLAGGPTKPLDYRLARFAQSAGLDAIYLMDDAGDTISASNAKGPNSFKGQNYAFRPYFQAAQQGELGEFYGIGVTTGIPGYFYAMPVRPPETDLDGVIAIKIDLSAVQETWQASGERIILANNDGVVLLASDPDWRYKTMAQLSTQQRTRILTSRQFGSEHLNPLDWSFDNTRQTATVGQERLLYLSTSDLPNSWTLHFFVPGDQAVTRAWLVTGGFLTLALLLFSLAQVNRLRRVRFALQKSEREETELRSANARLAIEIEDRRAAQRNLQRTQAELERAGRLAALGQLASSVTHELGQPIAAMKNQLVASEMTVGPSALSNKMQNLVDRMESITRQLKFFSRKGRDSFERFDLCAAMDAALELLEPSIKDRQAHIDFVRPDEATTLMANKLRIEQVMTNIVRNALDAVHDADVRRIEIAMGQTSRDVWFTVADTGHGLRGKTLDDLQEPFATTRESGAGMGLGLTITAGVVTDHGGTIQADDRSTGGTVFRVTLPKKEHSGD</sequence>
<keyword evidence="13 15" id="KW-0472">Membrane</keyword>
<keyword evidence="5" id="KW-0597">Phosphoprotein</keyword>
<keyword evidence="8" id="KW-0547">Nucleotide-binding</keyword>
<evidence type="ECO:0000256" key="14">
    <source>
        <dbReference type="SAM" id="Coils"/>
    </source>
</evidence>
<feature type="coiled-coil region" evidence="14">
    <location>
        <begin position="304"/>
        <end position="352"/>
    </location>
</feature>
<dbReference type="EMBL" id="OMOR01000001">
    <property type="protein sequence ID" value="SPH21399.1"/>
    <property type="molecule type" value="Genomic_DNA"/>
</dbReference>
<evidence type="ECO:0000256" key="5">
    <source>
        <dbReference type="ARBA" id="ARBA00022553"/>
    </source>
</evidence>
<evidence type="ECO:0000256" key="4">
    <source>
        <dbReference type="ARBA" id="ARBA00022475"/>
    </source>
</evidence>
<keyword evidence="10" id="KW-0067">ATP-binding</keyword>
<evidence type="ECO:0000256" key="13">
    <source>
        <dbReference type="ARBA" id="ARBA00023136"/>
    </source>
</evidence>
<dbReference type="EC" id="2.7.13.3" evidence="3"/>
<dbReference type="AlphaFoldDB" id="A0A2R8BEB1"/>
<dbReference type="InterPro" id="IPR017055">
    <property type="entry name" value="Sig_transdc_His_kinase_DctB"/>
</dbReference>
<protein>
    <recommendedName>
        <fullName evidence="3">histidine kinase</fullName>
        <ecNumber evidence="3">2.7.13.3</ecNumber>
    </recommendedName>
</protein>
<evidence type="ECO:0000259" key="16">
    <source>
        <dbReference type="PROSITE" id="PS50109"/>
    </source>
</evidence>
<dbReference type="InterPro" id="IPR003594">
    <property type="entry name" value="HATPase_dom"/>
</dbReference>
<dbReference type="Gene3D" id="1.10.287.130">
    <property type="match status" value="1"/>
</dbReference>
<dbReference type="SUPFAM" id="SSF55874">
    <property type="entry name" value="ATPase domain of HSP90 chaperone/DNA topoisomerase II/histidine kinase"/>
    <property type="match status" value="1"/>
</dbReference>
<evidence type="ECO:0000256" key="15">
    <source>
        <dbReference type="SAM" id="Phobius"/>
    </source>
</evidence>
<evidence type="ECO:0000256" key="12">
    <source>
        <dbReference type="ARBA" id="ARBA00023012"/>
    </source>
</evidence>
<accession>A0A2R8BEB1</accession>
<keyword evidence="9" id="KW-0418">Kinase</keyword>
<feature type="transmembrane region" description="Helical" evidence="15">
    <location>
        <begin position="278"/>
        <end position="296"/>
    </location>
</feature>
<dbReference type="SUPFAM" id="SSF103190">
    <property type="entry name" value="Sensory domain-like"/>
    <property type="match status" value="1"/>
</dbReference>
<dbReference type="SMART" id="SM00387">
    <property type="entry name" value="HATPase_c"/>
    <property type="match status" value="1"/>
</dbReference>
<dbReference type="PANTHER" id="PTHR43065">
    <property type="entry name" value="SENSOR HISTIDINE KINASE"/>
    <property type="match status" value="1"/>
</dbReference>
<dbReference type="Gene3D" id="6.10.250.3020">
    <property type="match status" value="1"/>
</dbReference>
<dbReference type="Gene3D" id="3.30.565.10">
    <property type="entry name" value="Histidine kinase-like ATPase, C-terminal domain"/>
    <property type="match status" value="1"/>
</dbReference>
<keyword evidence="6 17" id="KW-0808">Transferase</keyword>
<feature type="domain" description="Histidine kinase" evidence="16">
    <location>
        <begin position="361"/>
        <end position="568"/>
    </location>
</feature>